<keyword evidence="2" id="KW-1185">Reference proteome</keyword>
<dbReference type="EMBL" id="BMHQ01000013">
    <property type="protein sequence ID" value="GGE26659.1"/>
    <property type="molecule type" value="Genomic_DNA"/>
</dbReference>
<accession>A0A8J2VK05</accession>
<name>A0A8J2VK05_9BACL</name>
<dbReference type="Proteomes" id="UP000625210">
    <property type="component" value="Unassembled WGS sequence"/>
</dbReference>
<sequence>MLFHDRMVVIHQSYGTPRVIYSLRGRLDRNQIYNQLRVNRKKNMTTYQLLVPRKDSQRALDVLHSYKQELEQV</sequence>
<evidence type="ECO:0000313" key="2">
    <source>
        <dbReference type="Proteomes" id="UP000625210"/>
    </source>
</evidence>
<dbReference type="AlphaFoldDB" id="A0A8J2VK05"/>
<reference evidence="1" key="2">
    <citation type="submission" date="2020-09" db="EMBL/GenBank/DDBJ databases">
        <authorList>
            <person name="Sun Q."/>
            <person name="Zhou Y."/>
        </authorList>
    </citation>
    <scope>NUCLEOTIDE SEQUENCE</scope>
    <source>
        <strain evidence="1">CGMCC 1.15179</strain>
    </source>
</reference>
<proteinExistence type="predicted"/>
<protein>
    <submittedName>
        <fullName evidence="1">Uncharacterized protein</fullName>
    </submittedName>
</protein>
<evidence type="ECO:0000313" key="1">
    <source>
        <dbReference type="EMBL" id="GGE26659.1"/>
    </source>
</evidence>
<comment type="caution">
    <text evidence="1">The sequence shown here is derived from an EMBL/GenBank/DDBJ whole genome shotgun (WGS) entry which is preliminary data.</text>
</comment>
<reference evidence="1" key="1">
    <citation type="journal article" date="2014" name="Int. J. Syst. Evol. Microbiol.">
        <title>Complete genome sequence of Corynebacterium casei LMG S-19264T (=DSM 44701T), isolated from a smear-ripened cheese.</title>
        <authorList>
            <consortium name="US DOE Joint Genome Institute (JGI-PGF)"/>
            <person name="Walter F."/>
            <person name="Albersmeier A."/>
            <person name="Kalinowski J."/>
            <person name="Ruckert C."/>
        </authorList>
    </citation>
    <scope>NUCLEOTIDE SEQUENCE</scope>
    <source>
        <strain evidence="1">CGMCC 1.15179</strain>
    </source>
</reference>
<organism evidence="1 2">
    <name type="scientific">Marinithermofilum abyssi</name>
    <dbReference type="NCBI Taxonomy" id="1571185"/>
    <lineage>
        <taxon>Bacteria</taxon>
        <taxon>Bacillati</taxon>
        <taxon>Bacillota</taxon>
        <taxon>Bacilli</taxon>
        <taxon>Bacillales</taxon>
        <taxon>Thermoactinomycetaceae</taxon>
        <taxon>Marinithermofilum</taxon>
    </lineage>
</organism>
<gene>
    <name evidence="1" type="ORF">GCM10011571_31110</name>
</gene>